<evidence type="ECO:0000313" key="2">
    <source>
        <dbReference type="Proteomes" id="UP000596049"/>
    </source>
</evidence>
<protein>
    <submittedName>
        <fullName evidence="1">Uncharacterized protein</fullName>
    </submittedName>
</protein>
<dbReference type="Proteomes" id="UP000596049">
    <property type="component" value="Chromosome"/>
</dbReference>
<dbReference type="RefSeq" id="WP_053596512.1">
    <property type="nucleotide sequence ID" value="NZ_CP067341.1"/>
</dbReference>
<sequence length="85" mass="9838">MVDNNLPIVPWVGLGGIKLYSHISQFYDLIANMDEKSRLFTKFFIRYEIKGSVDLWFNLMNGKLFKITALKDYRIVFGSDGIQSV</sequence>
<dbReference type="EMBL" id="CP067341">
    <property type="protein sequence ID" value="QQP11166.1"/>
    <property type="molecule type" value="Genomic_DNA"/>
</dbReference>
<name>A0ABX7AN24_9BACI</name>
<organism evidence="1 2">
    <name type="scientific">Lysinibacillus agricola</name>
    <dbReference type="NCBI Taxonomy" id="2590012"/>
    <lineage>
        <taxon>Bacteria</taxon>
        <taxon>Bacillati</taxon>
        <taxon>Bacillota</taxon>
        <taxon>Bacilli</taxon>
        <taxon>Bacillales</taxon>
        <taxon>Bacillaceae</taxon>
        <taxon>Lysinibacillus</taxon>
    </lineage>
</organism>
<evidence type="ECO:0000313" key="1">
    <source>
        <dbReference type="EMBL" id="QQP11166.1"/>
    </source>
</evidence>
<proteinExistence type="predicted"/>
<reference evidence="1 2" key="1">
    <citation type="submission" date="2020-01" db="EMBL/GenBank/DDBJ databases">
        <authorList>
            <person name="Liu G."/>
            <person name="Liu B."/>
        </authorList>
    </citation>
    <scope>NUCLEOTIDE SEQUENCE [LARGE SCALE GENOMIC DNA]</scope>
    <source>
        <strain evidence="1 2">FJAT-51161</strain>
    </source>
</reference>
<keyword evidence="2" id="KW-1185">Reference proteome</keyword>
<accession>A0ABX7AN24</accession>
<gene>
    <name evidence="1" type="ORF">FJQ98_18310</name>
</gene>